<dbReference type="Proteomes" id="UP001156629">
    <property type="component" value="Unassembled WGS sequence"/>
</dbReference>
<sequence>MRHVGGDALSMVNDGDASRKMRFLDIDLDAFLSHVEHWPEGGRLDAESFHPWAEDRLREFMERQCGLSRSAPIDGWFVTNHDGAFDVMRNIVEGGSGSLEIVHVDAHADLGMGDPSWVDLIKRVGSPLKDRREPVRASEGLNLGSWLAYAVAAEFICDLTYVYPKGWGDDLPPIYFPKGDKTAGYLDMKSFTRVGLPMMGSSPDYHALCELDPDFALPPVPFRMVTLDDYAAAAPFDVGLLCHSPNYTPETSDRLIPIIGEYIRFKPESAA</sequence>
<reference evidence="2" key="1">
    <citation type="journal article" date="2019" name="Int. J. Syst. Evol. Microbiol.">
        <title>The Global Catalogue of Microorganisms (GCM) 10K type strain sequencing project: providing services to taxonomists for standard genome sequencing and annotation.</title>
        <authorList>
            <consortium name="The Broad Institute Genomics Platform"/>
            <consortium name="The Broad Institute Genome Sequencing Center for Infectious Disease"/>
            <person name="Wu L."/>
            <person name="Ma J."/>
        </authorList>
    </citation>
    <scope>NUCLEOTIDE SEQUENCE [LARGE SCALE GENOMIC DNA]</scope>
    <source>
        <strain evidence="2">NBRC 3266</strain>
    </source>
</reference>
<evidence type="ECO:0000313" key="2">
    <source>
        <dbReference type="Proteomes" id="UP001156629"/>
    </source>
</evidence>
<keyword evidence="2" id="KW-1185">Reference proteome</keyword>
<comment type="caution">
    <text evidence="1">The sequence shown here is derived from an EMBL/GenBank/DDBJ whole genome shotgun (WGS) entry which is preliminary data.</text>
</comment>
<dbReference type="EMBL" id="BSNV01000051">
    <property type="protein sequence ID" value="GLQ67360.1"/>
    <property type="molecule type" value="Genomic_DNA"/>
</dbReference>
<evidence type="ECO:0000313" key="1">
    <source>
        <dbReference type="EMBL" id="GLQ67360.1"/>
    </source>
</evidence>
<organism evidence="1 2">
    <name type="scientific">Gluconobacter kondonii</name>
    <dbReference type="NCBI Taxonomy" id="941463"/>
    <lineage>
        <taxon>Bacteria</taxon>
        <taxon>Pseudomonadati</taxon>
        <taxon>Pseudomonadota</taxon>
        <taxon>Alphaproteobacteria</taxon>
        <taxon>Acetobacterales</taxon>
        <taxon>Acetobacteraceae</taxon>
        <taxon>Gluconobacter</taxon>
    </lineage>
</organism>
<proteinExistence type="predicted"/>
<accession>A0ABQ5WWB5</accession>
<evidence type="ECO:0008006" key="3">
    <source>
        <dbReference type="Google" id="ProtNLM"/>
    </source>
</evidence>
<name>A0ABQ5WWB5_9PROT</name>
<protein>
    <recommendedName>
        <fullName evidence="3">Arginase</fullName>
    </recommendedName>
</protein>
<gene>
    <name evidence="1" type="ORF">GCM10007870_29450</name>
</gene>